<evidence type="ECO:0000313" key="1">
    <source>
        <dbReference type="EMBL" id="KGO99906.1"/>
    </source>
</evidence>
<organism evidence="1 2">
    <name type="scientific">Lysobacter defluvii IMMIB APB-9 = DSM 18482</name>
    <dbReference type="NCBI Taxonomy" id="1385515"/>
    <lineage>
        <taxon>Bacteria</taxon>
        <taxon>Pseudomonadati</taxon>
        <taxon>Pseudomonadota</taxon>
        <taxon>Gammaproteobacteria</taxon>
        <taxon>Lysobacterales</taxon>
        <taxon>Lysobacteraceae</taxon>
        <taxon>Novilysobacter</taxon>
    </lineage>
</organism>
<dbReference type="EMBL" id="AVBH01000001">
    <property type="protein sequence ID" value="KGO99906.1"/>
    <property type="molecule type" value="Genomic_DNA"/>
</dbReference>
<dbReference type="Proteomes" id="UP000030003">
    <property type="component" value="Unassembled WGS sequence"/>
</dbReference>
<dbReference type="AlphaFoldDB" id="A0A0A0MC90"/>
<reference evidence="1 2" key="1">
    <citation type="submission" date="2013-08" db="EMBL/GenBank/DDBJ databases">
        <title>Genomic analysis of Lysobacter defluvii.</title>
        <authorList>
            <person name="Wang Q."/>
            <person name="Wang G."/>
        </authorList>
    </citation>
    <scope>NUCLEOTIDE SEQUENCE [LARGE SCALE GENOMIC DNA]</scope>
    <source>
        <strain evidence="1 2">IMMIB APB-9</strain>
    </source>
</reference>
<proteinExistence type="predicted"/>
<comment type="caution">
    <text evidence="1">The sequence shown here is derived from an EMBL/GenBank/DDBJ whole genome shotgun (WGS) entry which is preliminary data.</text>
</comment>
<gene>
    <name evidence="1" type="ORF">N791_00145</name>
</gene>
<keyword evidence="2" id="KW-1185">Reference proteome</keyword>
<name>A0A0A0MC90_9GAMM</name>
<protein>
    <submittedName>
        <fullName evidence="1">Uncharacterized protein</fullName>
    </submittedName>
</protein>
<accession>A0A0A0MC90</accession>
<sequence length="79" mass="8617">MFTSPKRYGVSSHRHKALNARLITAAMPMASKMGTSGWARRQPIWMATATAAPRISKPLTSATLALARRLAPITARLSR</sequence>
<evidence type="ECO:0000313" key="2">
    <source>
        <dbReference type="Proteomes" id="UP000030003"/>
    </source>
</evidence>